<dbReference type="InterPro" id="IPR036397">
    <property type="entry name" value="RNaseH_sf"/>
</dbReference>
<protein>
    <submittedName>
        <fullName evidence="2">Uncharacterized protein</fullName>
    </submittedName>
</protein>
<dbReference type="GO" id="GO:0003676">
    <property type="term" value="F:nucleic acid binding"/>
    <property type="evidence" value="ECO:0007669"/>
    <property type="project" value="InterPro"/>
</dbReference>
<name>A0A915EJR0_9BILA</name>
<organism evidence="1 2">
    <name type="scientific">Ditylenchus dipsaci</name>
    <dbReference type="NCBI Taxonomy" id="166011"/>
    <lineage>
        <taxon>Eukaryota</taxon>
        <taxon>Metazoa</taxon>
        <taxon>Ecdysozoa</taxon>
        <taxon>Nematoda</taxon>
        <taxon>Chromadorea</taxon>
        <taxon>Rhabditida</taxon>
        <taxon>Tylenchina</taxon>
        <taxon>Tylenchomorpha</taxon>
        <taxon>Sphaerularioidea</taxon>
        <taxon>Anguinidae</taxon>
        <taxon>Anguininae</taxon>
        <taxon>Ditylenchus</taxon>
    </lineage>
</organism>
<dbReference type="WBParaSite" id="jg6694">
    <property type="protein sequence ID" value="jg6694"/>
    <property type="gene ID" value="jg6694"/>
</dbReference>
<evidence type="ECO:0000313" key="2">
    <source>
        <dbReference type="WBParaSite" id="jg6694"/>
    </source>
</evidence>
<dbReference type="Gene3D" id="3.30.420.10">
    <property type="entry name" value="Ribonuclease H-like superfamily/Ribonuclease H"/>
    <property type="match status" value="1"/>
</dbReference>
<reference evidence="2" key="1">
    <citation type="submission" date="2022-11" db="UniProtKB">
        <authorList>
            <consortium name="WormBaseParasite"/>
        </authorList>
    </citation>
    <scope>IDENTIFICATION</scope>
</reference>
<accession>A0A915EJR0</accession>
<keyword evidence="1" id="KW-1185">Reference proteome</keyword>
<proteinExistence type="predicted"/>
<dbReference type="AlphaFoldDB" id="A0A915EJR0"/>
<evidence type="ECO:0000313" key="1">
    <source>
        <dbReference type="Proteomes" id="UP000887574"/>
    </source>
</evidence>
<sequence>MPIKPEELRAAFVYLKQKGSVSGLLLISSTFSQEQFRRNAHRNVVFSDEKIFTLEQAHNRQNDRVWMPKPPQAEDRIVSHEQHPKQVEFGILLL</sequence>
<dbReference type="Proteomes" id="UP000887574">
    <property type="component" value="Unplaced"/>
</dbReference>